<protein>
    <submittedName>
        <fullName evidence="1">Phage gp6-like head-tail connector protein</fullName>
    </submittedName>
</protein>
<dbReference type="InterPro" id="IPR011738">
    <property type="entry name" value="Phage_CHP"/>
</dbReference>
<gene>
    <name evidence="1" type="ORF">FYJ91_03875</name>
</gene>
<dbReference type="EMBL" id="VTOU01000001">
    <property type="protein sequence ID" value="TZG29278.1"/>
    <property type="molecule type" value="Genomic_DNA"/>
</dbReference>
<organism evidence="1 2">
    <name type="scientific">Sphingomonas montanisoli</name>
    <dbReference type="NCBI Taxonomy" id="2606412"/>
    <lineage>
        <taxon>Bacteria</taxon>
        <taxon>Pseudomonadati</taxon>
        <taxon>Pseudomonadota</taxon>
        <taxon>Alphaproteobacteria</taxon>
        <taxon>Sphingomonadales</taxon>
        <taxon>Sphingomonadaceae</taxon>
        <taxon>Sphingomonas</taxon>
    </lineage>
</organism>
<dbReference type="Proteomes" id="UP000322077">
    <property type="component" value="Unassembled WGS sequence"/>
</dbReference>
<dbReference type="AlphaFoldDB" id="A0A5D9CBE6"/>
<sequence length="125" mass="12728">MTGCSGPRMRGAGGRVLPEALATEASAVTAAKAYLRIEDGASDALLEGLAASAVALCEAFTRSVLIAREVNEYLPASSAWQRLARTPVRGIDRVAAVTVDGAEAELPVAAFAIDIGADGDGCRPA</sequence>
<accession>A0A5D9CBE6</accession>
<dbReference type="NCBIfam" id="TIGR02215">
    <property type="entry name" value="phage_chp_gp8"/>
    <property type="match status" value="1"/>
</dbReference>
<name>A0A5D9CBE6_9SPHN</name>
<proteinExistence type="predicted"/>
<comment type="caution">
    <text evidence="1">The sequence shown here is derived from an EMBL/GenBank/DDBJ whole genome shotgun (WGS) entry which is preliminary data.</text>
</comment>
<reference evidence="1 2" key="1">
    <citation type="submission" date="2019-08" db="EMBL/GenBank/DDBJ databases">
        <authorList>
            <person name="Wang G."/>
            <person name="Xu Z."/>
        </authorList>
    </citation>
    <scope>NUCLEOTIDE SEQUENCE [LARGE SCALE GENOMIC DNA]</scope>
    <source>
        <strain evidence="1 2">ZX</strain>
    </source>
</reference>
<evidence type="ECO:0000313" key="1">
    <source>
        <dbReference type="EMBL" id="TZG29278.1"/>
    </source>
</evidence>
<dbReference type="CDD" id="cd08054">
    <property type="entry name" value="gp6"/>
    <property type="match status" value="1"/>
</dbReference>
<evidence type="ECO:0000313" key="2">
    <source>
        <dbReference type="Proteomes" id="UP000322077"/>
    </source>
</evidence>
<dbReference type="RefSeq" id="WP_149520936.1">
    <property type="nucleotide sequence ID" value="NZ_VTOU01000001.1"/>
</dbReference>
<keyword evidence="2" id="KW-1185">Reference proteome</keyword>